<evidence type="ECO:0000313" key="2">
    <source>
        <dbReference type="Proteomes" id="UP000533598"/>
    </source>
</evidence>
<evidence type="ECO:0008006" key="3">
    <source>
        <dbReference type="Google" id="ProtNLM"/>
    </source>
</evidence>
<comment type="caution">
    <text evidence="1">The sequence shown here is derived from an EMBL/GenBank/DDBJ whole genome shotgun (WGS) entry which is preliminary data.</text>
</comment>
<keyword evidence="2" id="KW-1185">Reference proteome</keyword>
<name>A0A7W7CFU6_9PSEU</name>
<proteinExistence type="predicted"/>
<protein>
    <recommendedName>
        <fullName evidence="3">Tetratricopeptide repeat protein</fullName>
    </recommendedName>
</protein>
<dbReference type="AlphaFoldDB" id="A0A7W7CFU6"/>
<gene>
    <name evidence="1" type="ORF">HNR67_006295</name>
</gene>
<evidence type="ECO:0000313" key="1">
    <source>
        <dbReference type="EMBL" id="MBB4680177.1"/>
    </source>
</evidence>
<dbReference type="EMBL" id="JACHMH010000001">
    <property type="protein sequence ID" value="MBB4680177.1"/>
    <property type="molecule type" value="Genomic_DNA"/>
</dbReference>
<accession>A0A7W7CFU6</accession>
<sequence>MRALVGRVRSGLGLARHIDAVHLSSPPRVGRPWMFGGLPPRAGAFQPRAVAQELAEASTTVVSGLGGVGKTQLAAEHARTRWQAGELDVLIWVTAASREAIISAYAGDHAAAAAANEQLLTDQLRILGPDHPDTLDSQATLASWRGYAGDPAGAVAACRLLVAQMVRVLGPDAPATLARRADLAF</sequence>
<reference evidence="1 2" key="1">
    <citation type="submission" date="2020-08" db="EMBL/GenBank/DDBJ databases">
        <title>Sequencing the genomes of 1000 actinobacteria strains.</title>
        <authorList>
            <person name="Klenk H.-P."/>
        </authorList>
    </citation>
    <scope>NUCLEOTIDE SEQUENCE [LARGE SCALE GENOMIC DNA]</scope>
    <source>
        <strain evidence="1 2">DSM 44230</strain>
    </source>
</reference>
<organism evidence="1 2">
    <name type="scientific">Crossiella cryophila</name>
    <dbReference type="NCBI Taxonomy" id="43355"/>
    <lineage>
        <taxon>Bacteria</taxon>
        <taxon>Bacillati</taxon>
        <taxon>Actinomycetota</taxon>
        <taxon>Actinomycetes</taxon>
        <taxon>Pseudonocardiales</taxon>
        <taxon>Pseudonocardiaceae</taxon>
        <taxon>Crossiella</taxon>
    </lineage>
</organism>
<dbReference type="InterPro" id="IPR011990">
    <property type="entry name" value="TPR-like_helical_dom_sf"/>
</dbReference>
<dbReference type="Proteomes" id="UP000533598">
    <property type="component" value="Unassembled WGS sequence"/>
</dbReference>
<dbReference type="RefSeq" id="WP_185005838.1">
    <property type="nucleotide sequence ID" value="NZ_BAAAUI010000009.1"/>
</dbReference>
<dbReference type="Gene3D" id="1.25.40.10">
    <property type="entry name" value="Tetratricopeptide repeat domain"/>
    <property type="match status" value="1"/>
</dbReference>